<feature type="region of interest" description="Disordered" evidence="5">
    <location>
        <begin position="120"/>
        <end position="139"/>
    </location>
</feature>
<keyword evidence="8" id="KW-1185">Reference proteome</keyword>
<organism evidence="7 8">
    <name type="scientific">Camellia sinensis</name>
    <name type="common">Tea plant</name>
    <name type="synonym">Thea sinensis</name>
    <dbReference type="NCBI Taxonomy" id="4442"/>
    <lineage>
        <taxon>Eukaryota</taxon>
        <taxon>Viridiplantae</taxon>
        <taxon>Streptophyta</taxon>
        <taxon>Embryophyta</taxon>
        <taxon>Tracheophyta</taxon>
        <taxon>Spermatophyta</taxon>
        <taxon>Magnoliopsida</taxon>
        <taxon>eudicotyledons</taxon>
        <taxon>Gunneridae</taxon>
        <taxon>Pentapetalae</taxon>
        <taxon>asterids</taxon>
        <taxon>Ericales</taxon>
        <taxon>Theaceae</taxon>
        <taxon>Camellia</taxon>
    </lineage>
</organism>
<proteinExistence type="predicted"/>
<dbReference type="CDD" id="cd16454">
    <property type="entry name" value="RING-H2_PA-TM-RING"/>
    <property type="match status" value="1"/>
</dbReference>
<keyword evidence="2 4" id="KW-0863">Zinc-finger</keyword>
<dbReference type="Pfam" id="PF13639">
    <property type="entry name" value="zf-RING_2"/>
    <property type="match status" value="1"/>
</dbReference>
<feature type="region of interest" description="Disordered" evidence="5">
    <location>
        <begin position="203"/>
        <end position="233"/>
    </location>
</feature>
<dbReference type="GO" id="GO:0006511">
    <property type="term" value="P:ubiquitin-dependent protein catabolic process"/>
    <property type="evidence" value="ECO:0007669"/>
    <property type="project" value="TreeGrafter"/>
</dbReference>
<feature type="compositionally biased region" description="Polar residues" evidence="5">
    <location>
        <begin position="203"/>
        <end position="214"/>
    </location>
</feature>
<evidence type="ECO:0000256" key="1">
    <source>
        <dbReference type="ARBA" id="ARBA00022723"/>
    </source>
</evidence>
<dbReference type="PANTHER" id="PTHR45931:SF25">
    <property type="entry name" value="E3 UBIQUITIN-PROTEIN LIGASE RLIM-LIKE ISOFORM X1"/>
    <property type="match status" value="1"/>
</dbReference>
<dbReference type="Gene3D" id="3.30.40.10">
    <property type="entry name" value="Zinc/RING finger domain, C3HC4 (zinc finger)"/>
    <property type="match status" value="1"/>
</dbReference>
<dbReference type="InterPro" id="IPR013083">
    <property type="entry name" value="Znf_RING/FYVE/PHD"/>
</dbReference>
<dbReference type="PANTHER" id="PTHR45931">
    <property type="entry name" value="SI:CH211-59O9.10"/>
    <property type="match status" value="1"/>
</dbReference>
<reference evidence="7 8" key="2">
    <citation type="submission" date="2020-07" db="EMBL/GenBank/DDBJ databases">
        <title>Genome assembly of wild tea tree DASZ reveals pedigree and selection history of tea varieties.</title>
        <authorList>
            <person name="Zhang W."/>
        </authorList>
    </citation>
    <scope>NUCLEOTIDE SEQUENCE [LARGE SCALE GENOMIC DNA]</scope>
    <source>
        <strain evidence="8">cv. G240</strain>
        <tissue evidence="7">Leaf</tissue>
    </source>
</reference>
<dbReference type="PROSITE" id="PS50089">
    <property type="entry name" value="ZF_RING_2"/>
    <property type="match status" value="1"/>
</dbReference>
<dbReference type="InterPro" id="IPR001841">
    <property type="entry name" value="Znf_RING"/>
</dbReference>
<dbReference type="SMART" id="SM00184">
    <property type="entry name" value="RING"/>
    <property type="match status" value="1"/>
</dbReference>
<name>A0A7J7HGM1_CAMSI</name>
<dbReference type="GO" id="GO:0008270">
    <property type="term" value="F:zinc ion binding"/>
    <property type="evidence" value="ECO:0007669"/>
    <property type="project" value="UniProtKB-KW"/>
</dbReference>
<dbReference type="GO" id="GO:0061630">
    <property type="term" value="F:ubiquitin protein ligase activity"/>
    <property type="evidence" value="ECO:0007669"/>
    <property type="project" value="TreeGrafter"/>
</dbReference>
<feature type="compositionally biased region" description="Low complexity" evidence="5">
    <location>
        <begin position="61"/>
        <end position="75"/>
    </location>
</feature>
<sequence length="373" mass="40917">MGMEVVTEWVLTIMKTRMQVSFQHGSASTAAQGMSSLMLQSDQVSGCRAPTSTLVKRQRQGSSSSNHGGSSTSASLDSEIVFFGSSGEPSNSRSTRNQNGHGPSILDPVIEIDEFSPEMRHIGSHNIGSGSNDDSDARARQVEADEMLARELQEQLYNEAPGVGDGEIDTDIALAWQHEDNVFSSGSHPVFHPSGSLFSNFYRHSQSQSSQNPSIRRGTHARGPASGRLTRLRSRLPSQLPRISYTESSLFPPNMDLDMRIHILEALEAFSDMGMAGNFLQADREFNENDYETLLALDDNNHEHGGASVNQINSLPQSTVQGDFEEPCAICLETPTLGDAIRHLPCLHKFHKDCIDPWLRRKTSCPVCKSSIT</sequence>
<keyword evidence="3" id="KW-0862">Zinc</keyword>
<dbReference type="InterPro" id="IPR051834">
    <property type="entry name" value="RING_finger_E3_ligase"/>
</dbReference>
<evidence type="ECO:0000256" key="3">
    <source>
        <dbReference type="ARBA" id="ARBA00022833"/>
    </source>
</evidence>
<evidence type="ECO:0000256" key="2">
    <source>
        <dbReference type="ARBA" id="ARBA00022771"/>
    </source>
</evidence>
<evidence type="ECO:0000313" key="8">
    <source>
        <dbReference type="Proteomes" id="UP000593564"/>
    </source>
</evidence>
<gene>
    <name evidence="7" type="ORF">HYC85_013111</name>
</gene>
<feature type="domain" description="RING-type" evidence="6">
    <location>
        <begin position="328"/>
        <end position="369"/>
    </location>
</feature>
<dbReference type="SUPFAM" id="SSF57850">
    <property type="entry name" value="RING/U-box"/>
    <property type="match status" value="1"/>
</dbReference>
<evidence type="ECO:0000313" key="7">
    <source>
        <dbReference type="EMBL" id="KAF5951118.1"/>
    </source>
</evidence>
<evidence type="ECO:0000256" key="4">
    <source>
        <dbReference type="PROSITE-ProRule" id="PRU00175"/>
    </source>
</evidence>
<feature type="compositionally biased region" description="Polar residues" evidence="5">
    <location>
        <begin position="42"/>
        <end position="55"/>
    </location>
</feature>
<evidence type="ECO:0000259" key="6">
    <source>
        <dbReference type="PROSITE" id="PS50089"/>
    </source>
</evidence>
<dbReference type="Proteomes" id="UP000593564">
    <property type="component" value="Unassembled WGS sequence"/>
</dbReference>
<dbReference type="EMBL" id="JACBKZ010000005">
    <property type="protein sequence ID" value="KAF5951118.1"/>
    <property type="molecule type" value="Genomic_DNA"/>
</dbReference>
<dbReference type="AlphaFoldDB" id="A0A7J7HGM1"/>
<feature type="compositionally biased region" description="Polar residues" evidence="5">
    <location>
        <begin position="87"/>
        <end position="101"/>
    </location>
</feature>
<dbReference type="GO" id="GO:0005634">
    <property type="term" value="C:nucleus"/>
    <property type="evidence" value="ECO:0007669"/>
    <property type="project" value="TreeGrafter"/>
</dbReference>
<accession>A0A7J7HGM1</accession>
<reference evidence="8" key="1">
    <citation type="journal article" date="2020" name="Nat. Commun.">
        <title>Genome assembly of wild tea tree DASZ reveals pedigree and selection history of tea varieties.</title>
        <authorList>
            <person name="Zhang W."/>
            <person name="Zhang Y."/>
            <person name="Qiu H."/>
            <person name="Guo Y."/>
            <person name="Wan H."/>
            <person name="Zhang X."/>
            <person name="Scossa F."/>
            <person name="Alseekh S."/>
            <person name="Zhang Q."/>
            <person name="Wang P."/>
            <person name="Xu L."/>
            <person name="Schmidt M.H."/>
            <person name="Jia X."/>
            <person name="Li D."/>
            <person name="Zhu A."/>
            <person name="Guo F."/>
            <person name="Chen W."/>
            <person name="Ni D."/>
            <person name="Usadel B."/>
            <person name="Fernie A.R."/>
            <person name="Wen W."/>
        </authorList>
    </citation>
    <scope>NUCLEOTIDE SEQUENCE [LARGE SCALE GENOMIC DNA]</scope>
    <source>
        <strain evidence="8">cv. G240</strain>
    </source>
</reference>
<dbReference type="FunFam" id="3.30.40.10:FF:000594">
    <property type="entry name" value="RING/U-box superfamily protein"/>
    <property type="match status" value="1"/>
</dbReference>
<protein>
    <recommendedName>
        <fullName evidence="6">RING-type domain-containing protein</fullName>
    </recommendedName>
</protein>
<comment type="caution">
    <text evidence="7">The sequence shown here is derived from an EMBL/GenBank/DDBJ whole genome shotgun (WGS) entry which is preliminary data.</text>
</comment>
<feature type="region of interest" description="Disordered" evidence="5">
    <location>
        <begin position="42"/>
        <end position="106"/>
    </location>
</feature>
<keyword evidence="1" id="KW-0479">Metal-binding</keyword>
<evidence type="ECO:0000256" key="5">
    <source>
        <dbReference type="SAM" id="MobiDB-lite"/>
    </source>
</evidence>